<feature type="transmembrane region" description="Helical" evidence="2">
    <location>
        <begin position="21"/>
        <end position="42"/>
    </location>
</feature>
<dbReference type="GO" id="GO:0005886">
    <property type="term" value="C:plasma membrane"/>
    <property type="evidence" value="ECO:0007669"/>
    <property type="project" value="TreeGrafter"/>
</dbReference>
<gene>
    <name evidence="4" type="ORF">METZ01_LOCUS119636</name>
</gene>
<feature type="transmembrane region" description="Helical" evidence="2">
    <location>
        <begin position="62"/>
        <end position="91"/>
    </location>
</feature>
<dbReference type="InterPro" id="IPR014032">
    <property type="entry name" value="Peptidase_A24A_bac"/>
</dbReference>
<evidence type="ECO:0000256" key="2">
    <source>
        <dbReference type="SAM" id="Phobius"/>
    </source>
</evidence>
<evidence type="ECO:0000256" key="1">
    <source>
        <dbReference type="ARBA" id="ARBA00005801"/>
    </source>
</evidence>
<dbReference type="AlphaFoldDB" id="A0A381XQL3"/>
<dbReference type="PANTHER" id="PTHR30487:SF0">
    <property type="entry name" value="PREPILIN LEADER PEPTIDASE_N-METHYLTRANSFERASE-RELATED"/>
    <property type="match status" value="1"/>
</dbReference>
<dbReference type="Gene3D" id="1.20.120.1220">
    <property type="match status" value="1"/>
</dbReference>
<feature type="domain" description="Prepilin type IV endopeptidase peptidase" evidence="3">
    <location>
        <begin position="14"/>
        <end position="87"/>
    </location>
</feature>
<proteinExistence type="inferred from homology"/>
<sequence length="126" mass="14209">MVIGFIKSFDPNLNQTIFPNYINSLLGGIFGYSIIWLIILFYKKVRNKEGMGLGDAKLMAVVGFWFGWISIPFTIFISSVVALVLVIPSLLKKTKDMSAQIPFGPYIIIGCILYISFANQIKYLLF</sequence>
<organism evidence="4">
    <name type="scientific">marine metagenome</name>
    <dbReference type="NCBI Taxonomy" id="408172"/>
    <lineage>
        <taxon>unclassified sequences</taxon>
        <taxon>metagenomes</taxon>
        <taxon>ecological metagenomes</taxon>
    </lineage>
</organism>
<evidence type="ECO:0000259" key="3">
    <source>
        <dbReference type="Pfam" id="PF01478"/>
    </source>
</evidence>
<dbReference type="PANTHER" id="PTHR30487">
    <property type="entry name" value="TYPE 4 PREPILIN-LIKE PROTEINS LEADER PEPTIDE-PROCESSING ENZYME"/>
    <property type="match status" value="1"/>
</dbReference>
<evidence type="ECO:0000313" key="4">
    <source>
        <dbReference type="EMBL" id="SVA66782.1"/>
    </source>
</evidence>
<comment type="similarity">
    <text evidence="1">Belongs to the peptidase A24 family.</text>
</comment>
<keyword evidence="2" id="KW-1133">Transmembrane helix</keyword>
<dbReference type="InterPro" id="IPR050882">
    <property type="entry name" value="Prepilin_peptidase/N-MTase"/>
</dbReference>
<reference evidence="4" key="1">
    <citation type="submission" date="2018-05" db="EMBL/GenBank/DDBJ databases">
        <authorList>
            <person name="Lanie J.A."/>
            <person name="Ng W.-L."/>
            <person name="Kazmierczak K.M."/>
            <person name="Andrzejewski T.M."/>
            <person name="Davidsen T.M."/>
            <person name="Wayne K.J."/>
            <person name="Tettelin H."/>
            <person name="Glass J.I."/>
            <person name="Rusch D."/>
            <person name="Podicherti R."/>
            <person name="Tsui H.-C.T."/>
            <person name="Winkler M.E."/>
        </authorList>
    </citation>
    <scope>NUCLEOTIDE SEQUENCE</scope>
</reference>
<dbReference type="GO" id="GO:0004190">
    <property type="term" value="F:aspartic-type endopeptidase activity"/>
    <property type="evidence" value="ECO:0007669"/>
    <property type="project" value="InterPro"/>
</dbReference>
<dbReference type="PRINTS" id="PR00864">
    <property type="entry name" value="PREPILNPTASE"/>
</dbReference>
<feature type="transmembrane region" description="Helical" evidence="2">
    <location>
        <begin position="103"/>
        <end position="121"/>
    </location>
</feature>
<keyword evidence="2" id="KW-0812">Transmembrane</keyword>
<dbReference type="GO" id="GO:0006465">
    <property type="term" value="P:signal peptide processing"/>
    <property type="evidence" value="ECO:0007669"/>
    <property type="project" value="TreeGrafter"/>
</dbReference>
<dbReference type="EMBL" id="UINC01015948">
    <property type="protein sequence ID" value="SVA66782.1"/>
    <property type="molecule type" value="Genomic_DNA"/>
</dbReference>
<keyword evidence="2" id="KW-0472">Membrane</keyword>
<accession>A0A381XQL3</accession>
<dbReference type="InterPro" id="IPR000045">
    <property type="entry name" value="Prepilin_IV_endopep_pep"/>
</dbReference>
<dbReference type="Pfam" id="PF01478">
    <property type="entry name" value="Peptidase_A24"/>
    <property type="match status" value="1"/>
</dbReference>
<name>A0A381XQL3_9ZZZZ</name>
<protein>
    <recommendedName>
        <fullName evidence="3">Prepilin type IV endopeptidase peptidase domain-containing protein</fullName>
    </recommendedName>
</protein>